<dbReference type="SUPFAM" id="SSF47384">
    <property type="entry name" value="Homodimeric domain of signal transducing histidine kinase"/>
    <property type="match status" value="1"/>
</dbReference>
<dbReference type="SUPFAM" id="SSF158472">
    <property type="entry name" value="HAMP domain-like"/>
    <property type="match status" value="1"/>
</dbReference>
<dbReference type="InterPro" id="IPR050398">
    <property type="entry name" value="HssS/ArlS-like"/>
</dbReference>
<dbReference type="PANTHER" id="PTHR45528:SF1">
    <property type="entry name" value="SENSOR HISTIDINE KINASE CPXA"/>
    <property type="match status" value="1"/>
</dbReference>
<organism evidence="17 18">
    <name type="scientific">Alkaliphilus peptidifermentans DSM 18978</name>
    <dbReference type="NCBI Taxonomy" id="1120976"/>
    <lineage>
        <taxon>Bacteria</taxon>
        <taxon>Bacillati</taxon>
        <taxon>Bacillota</taxon>
        <taxon>Clostridia</taxon>
        <taxon>Peptostreptococcales</taxon>
        <taxon>Natronincolaceae</taxon>
        <taxon>Alkaliphilus</taxon>
    </lineage>
</organism>
<sequence length="490" mass="56294">MSIKLRLLLSYIGLLVIPIILLVIVSFFARFYYIGDFQKEYPGVDTIHKAKQVVAERDAIFSTIKQTALISPQSFEDEDFLFYYEDKLNGFNSGLIVRKNNEIIYSPLRMTNIIEENPLPQFGEYVYEQSYPLDTTIKGLQIYQHDFFFDDSSKGSVFMITNVEPMMRSMQNFINMLMISTVVILILTNGTLTYLVAGSIVKPLNKLKTSANRIREGDLDFEININSKDEIGELSNAFEEMRKRLKESLDTQFQYEENRKELFTNISHDLKTPITTIKGYVEGIKDGVADTPHKIEKYINTIYTKTVDVDRLIDDLFLFSKLDLSKLPLHLNRINISKYMVDLLEELNFDLEKKNVMMNYENQVASSTFVLVDVMQLKRVIVNVIENAVKFMDKSEGIINFIVNQKDDYILFEIRDNGQGISKDKLPYIFDRFYRADPSRNSLIGGSGLGLAIAKKIIEEHSGEMWAESIEGLGTSIFFTIKISKSGDTL</sequence>
<dbReference type="SMART" id="SM00387">
    <property type="entry name" value="HATPase_c"/>
    <property type="match status" value="1"/>
</dbReference>
<dbReference type="PANTHER" id="PTHR45528">
    <property type="entry name" value="SENSOR HISTIDINE KINASE CPXA"/>
    <property type="match status" value="1"/>
</dbReference>
<dbReference type="SMART" id="SM00304">
    <property type="entry name" value="HAMP"/>
    <property type="match status" value="1"/>
</dbReference>
<dbReference type="GO" id="GO:0000155">
    <property type="term" value="F:phosphorelay sensor kinase activity"/>
    <property type="evidence" value="ECO:0007669"/>
    <property type="project" value="InterPro"/>
</dbReference>
<keyword evidence="9 17" id="KW-0418">Kinase</keyword>
<evidence type="ECO:0000256" key="5">
    <source>
        <dbReference type="ARBA" id="ARBA00022553"/>
    </source>
</evidence>
<name>A0A1G5EZP5_9FIRM</name>
<keyword evidence="6" id="KW-0808">Transferase</keyword>
<evidence type="ECO:0000256" key="3">
    <source>
        <dbReference type="ARBA" id="ARBA00012438"/>
    </source>
</evidence>
<dbReference type="InterPro" id="IPR003660">
    <property type="entry name" value="HAMP_dom"/>
</dbReference>
<dbReference type="EC" id="2.7.13.3" evidence="3"/>
<keyword evidence="18" id="KW-1185">Reference proteome</keyword>
<comment type="subcellular location">
    <subcellularLocation>
        <location evidence="2">Cell membrane</location>
        <topology evidence="2">Multi-pass membrane protein</topology>
    </subcellularLocation>
</comment>
<feature type="transmembrane region" description="Helical" evidence="14">
    <location>
        <begin position="176"/>
        <end position="197"/>
    </location>
</feature>
<keyword evidence="8" id="KW-0547">Nucleotide-binding</keyword>
<comment type="catalytic activity">
    <reaction evidence="1">
        <text>ATP + protein L-histidine = ADP + protein N-phospho-L-histidine.</text>
        <dbReference type="EC" id="2.7.13.3"/>
    </reaction>
</comment>
<evidence type="ECO:0000256" key="2">
    <source>
        <dbReference type="ARBA" id="ARBA00004651"/>
    </source>
</evidence>
<dbReference type="AlphaFoldDB" id="A0A1G5EZP5"/>
<keyword evidence="13 14" id="KW-0472">Membrane</keyword>
<evidence type="ECO:0000256" key="8">
    <source>
        <dbReference type="ARBA" id="ARBA00022741"/>
    </source>
</evidence>
<dbReference type="FunFam" id="3.30.565.10:FF:000006">
    <property type="entry name" value="Sensor histidine kinase WalK"/>
    <property type="match status" value="1"/>
</dbReference>
<dbReference type="InterPro" id="IPR003661">
    <property type="entry name" value="HisK_dim/P_dom"/>
</dbReference>
<dbReference type="InterPro" id="IPR003594">
    <property type="entry name" value="HATPase_dom"/>
</dbReference>
<accession>A0A1G5EZP5</accession>
<dbReference type="OrthoDB" id="335833at2"/>
<evidence type="ECO:0000256" key="4">
    <source>
        <dbReference type="ARBA" id="ARBA00022475"/>
    </source>
</evidence>
<dbReference type="SUPFAM" id="SSF55874">
    <property type="entry name" value="ATPase domain of HSP90 chaperone/DNA topoisomerase II/histidine kinase"/>
    <property type="match status" value="1"/>
</dbReference>
<keyword evidence="5" id="KW-0597">Phosphoprotein</keyword>
<keyword evidence="11 14" id="KW-1133">Transmembrane helix</keyword>
<dbReference type="Pfam" id="PF00672">
    <property type="entry name" value="HAMP"/>
    <property type="match status" value="1"/>
</dbReference>
<dbReference type="Gene3D" id="1.10.287.130">
    <property type="match status" value="1"/>
</dbReference>
<dbReference type="Gene3D" id="3.30.565.10">
    <property type="entry name" value="Histidine kinase-like ATPase, C-terminal domain"/>
    <property type="match status" value="1"/>
</dbReference>
<feature type="domain" description="HAMP" evidence="16">
    <location>
        <begin position="198"/>
        <end position="250"/>
    </location>
</feature>
<dbReference type="CDD" id="cd00082">
    <property type="entry name" value="HisKA"/>
    <property type="match status" value="1"/>
</dbReference>
<dbReference type="Pfam" id="PF02518">
    <property type="entry name" value="HATPase_c"/>
    <property type="match status" value="1"/>
</dbReference>
<evidence type="ECO:0000256" key="10">
    <source>
        <dbReference type="ARBA" id="ARBA00022840"/>
    </source>
</evidence>
<dbReference type="EMBL" id="FMUS01000006">
    <property type="protein sequence ID" value="SCY32374.1"/>
    <property type="molecule type" value="Genomic_DNA"/>
</dbReference>
<dbReference type="PROSITE" id="PS50109">
    <property type="entry name" value="HIS_KIN"/>
    <property type="match status" value="1"/>
</dbReference>
<dbReference type="InterPro" id="IPR036890">
    <property type="entry name" value="HATPase_C_sf"/>
</dbReference>
<dbReference type="RefSeq" id="WP_091541293.1">
    <property type="nucleotide sequence ID" value="NZ_FMUS01000006.1"/>
</dbReference>
<protein>
    <recommendedName>
        <fullName evidence="3">histidine kinase</fullName>
        <ecNumber evidence="3">2.7.13.3</ecNumber>
    </recommendedName>
</protein>
<evidence type="ECO:0000313" key="17">
    <source>
        <dbReference type="EMBL" id="SCY32374.1"/>
    </source>
</evidence>
<dbReference type="Pfam" id="PF00512">
    <property type="entry name" value="HisKA"/>
    <property type="match status" value="1"/>
</dbReference>
<evidence type="ECO:0000259" key="16">
    <source>
        <dbReference type="PROSITE" id="PS50885"/>
    </source>
</evidence>
<evidence type="ECO:0000256" key="7">
    <source>
        <dbReference type="ARBA" id="ARBA00022692"/>
    </source>
</evidence>
<keyword evidence="12" id="KW-0902">Two-component regulatory system</keyword>
<keyword evidence="10" id="KW-0067">ATP-binding</keyword>
<feature type="transmembrane region" description="Helical" evidence="14">
    <location>
        <begin position="12"/>
        <end position="33"/>
    </location>
</feature>
<gene>
    <name evidence="17" type="ORF">SAMN03080606_01281</name>
</gene>
<dbReference type="GO" id="GO:0005886">
    <property type="term" value="C:plasma membrane"/>
    <property type="evidence" value="ECO:0007669"/>
    <property type="project" value="UniProtKB-SubCell"/>
</dbReference>
<evidence type="ECO:0000256" key="14">
    <source>
        <dbReference type="SAM" id="Phobius"/>
    </source>
</evidence>
<dbReference type="SMART" id="SM00388">
    <property type="entry name" value="HisKA"/>
    <property type="match status" value="1"/>
</dbReference>
<dbReference type="CDD" id="cd00075">
    <property type="entry name" value="HATPase"/>
    <property type="match status" value="1"/>
</dbReference>
<dbReference type="InterPro" id="IPR004358">
    <property type="entry name" value="Sig_transdc_His_kin-like_C"/>
</dbReference>
<dbReference type="InterPro" id="IPR005467">
    <property type="entry name" value="His_kinase_dom"/>
</dbReference>
<proteinExistence type="predicted"/>
<evidence type="ECO:0000256" key="13">
    <source>
        <dbReference type="ARBA" id="ARBA00023136"/>
    </source>
</evidence>
<reference evidence="17 18" key="1">
    <citation type="submission" date="2016-10" db="EMBL/GenBank/DDBJ databases">
        <authorList>
            <person name="de Groot N.N."/>
        </authorList>
    </citation>
    <scope>NUCLEOTIDE SEQUENCE [LARGE SCALE GENOMIC DNA]</scope>
    <source>
        <strain evidence="17 18">DSM 18978</strain>
    </source>
</reference>
<feature type="domain" description="Histidine kinase" evidence="15">
    <location>
        <begin position="265"/>
        <end position="485"/>
    </location>
</feature>
<dbReference type="FunFam" id="1.10.287.130:FF:000001">
    <property type="entry name" value="Two-component sensor histidine kinase"/>
    <property type="match status" value="1"/>
</dbReference>
<dbReference type="GO" id="GO:0005524">
    <property type="term" value="F:ATP binding"/>
    <property type="evidence" value="ECO:0007669"/>
    <property type="project" value="UniProtKB-KW"/>
</dbReference>
<dbReference type="InterPro" id="IPR036097">
    <property type="entry name" value="HisK_dim/P_sf"/>
</dbReference>
<evidence type="ECO:0000256" key="1">
    <source>
        <dbReference type="ARBA" id="ARBA00000085"/>
    </source>
</evidence>
<dbReference type="Gene3D" id="6.10.340.10">
    <property type="match status" value="1"/>
</dbReference>
<dbReference type="Proteomes" id="UP000198636">
    <property type="component" value="Unassembled WGS sequence"/>
</dbReference>
<dbReference type="PROSITE" id="PS50885">
    <property type="entry name" value="HAMP"/>
    <property type="match status" value="1"/>
</dbReference>
<keyword evidence="4" id="KW-1003">Cell membrane</keyword>
<dbReference type="CDD" id="cd06225">
    <property type="entry name" value="HAMP"/>
    <property type="match status" value="1"/>
</dbReference>
<evidence type="ECO:0000313" key="18">
    <source>
        <dbReference type="Proteomes" id="UP000198636"/>
    </source>
</evidence>
<evidence type="ECO:0000259" key="15">
    <source>
        <dbReference type="PROSITE" id="PS50109"/>
    </source>
</evidence>
<keyword evidence="7 14" id="KW-0812">Transmembrane</keyword>
<evidence type="ECO:0000256" key="6">
    <source>
        <dbReference type="ARBA" id="ARBA00022679"/>
    </source>
</evidence>
<evidence type="ECO:0000256" key="9">
    <source>
        <dbReference type="ARBA" id="ARBA00022777"/>
    </source>
</evidence>
<evidence type="ECO:0000256" key="11">
    <source>
        <dbReference type="ARBA" id="ARBA00022989"/>
    </source>
</evidence>
<dbReference type="STRING" id="1120976.SAMN03080606_01281"/>
<evidence type="ECO:0000256" key="12">
    <source>
        <dbReference type="ARBA" id="ARBA00023012"/>
    </source>
</evidence>
<dbReference type="PRINTS" id="PR00344">
    <property type="entry name" value="BCTRLSENSOR"/>
</dbReference>